<feature type="domain" description="ABC transporter" evidence="4">
    <location>
        <begin position="8"/>
        <end position="223"/>
    </location>
</feature>
<dbReference type="InterPro" id="IPR015854">
    <property type="entry name" value="ABC_transpr_LolD-like"/>
</dbReference>
<accession>A0A1M5P341</accession>
<evidence type="ECO:0000313" key="5">
    <source>
        <dbReference type="EMBL" id="SHG96137.1"/>
    </source>
</evidence>
<dbReference type="GO" id="GO:0005886">
    <property type="term" value="C:plasma membrane"/>
    <property type="evidence" value="ECO:0007669"/>
    <property type="project" value="TreeGrafter"/>
</dbReference>
<evidence type="ECO:0000256" key="1">
    <source>
        <dbReference type="ARBA" id="ARBA00005417"/>
    </source>
</evidence>
<dbReference type="InterPro" id="IPR027417">
    <property type="entry name" value="P-loop_NTPase"/>
</dbReference>
<dbReference type="InterPro" id="IPR003593">
    <property type="entry name" value="AAA+_ATPase"/>
</dbReference>
<evidence type="ECO:0000313" key="6">
    <source>
        <dbReference type="Proteomes" id="UP000184211"/>
    </source>
</evidence>
<dbReference type="InterPro" id="IPR003439">
    <property type="entry name" value="ABC_transporter-like_ATP-bd"/>
</dbReference>
<keyword evidence="6" id="KW-1185">Reference proteome</keyword>
<sequence length="223" mass="23329">MADAIGALFVRDLKVSSNRGRILLSAPKLDIAAGAAVGIKGPSGAGKSTLLFALAGLQQNCTGAIKWGSVDLTAANQTAKAKFRRDHLGIVFQDFLLFDELGPLENGAIQSLFRPKTARAGLRTAASATLKQLGVSRDTGDVTTYSGGERQRISVARALAHDPAILLADEPTANLDRDAADALATDLVSQAKGKGRTLIVVSHDQSVLDQMDRVITVKDGVVA</sequence>
<dbReference type="GO" id="GO:0016887">
    <property type="term" value="F:ATP hydrolysis activity"/>
    <property type="evidence" value="ECO:0007669"/>
    <property type="project" value="InterPro"/>
</dbReference>
<dbReference type="SMART" id="SM00382">
    <property type="entry name" value="AAA"/>
    <property type="match status" value="1"/>
</dbReference>
<name>A0A1M5P341_9RHOB</name>
<dbReference type="SUPFAM" id="SSF52540">
    <property type="entry name" value="P-loop containing nucleoside triphosphate hydrolases"/>
    <property type="match status" value="1"/>
</dbReference>
<dbReference type="EMBL" id="FQWM01000002">
    <property type="protein sequence ID" value="SHG96137.1"/>
    <property type="molecule type" value="Genomic_DNA"/>
</dbReference>
<comment type="similarity">
    <text evidence="1">Belongs to the ABC transporter superfamily.</text>
</comment>
<dbReference type="PANTHER" id="PTHR24220:SF689">
    <property type="entry name" value="LIPOPROTEIN-RELEASING SYSTEM ATP-BINDING PROTEIN LOLD"/>
    <property type="match status" value="1"/>
</dbReference>
<dbReference type="STRING" id="870908.SAMN04488044_1699"/>
<evidence type="ECO:0000256" key="2">
    <source>
        <dbReference type="ARBA" id="ARBA00022741"/>
    </source>
</evidence>
<dbReference type="InterPro" id="IPR017871">
    <property type="entry name" value="ABC_transporter-like_CS"/>
</dbReference>
<dbReference type="GO" id="GO:0005524">
    <property type="term" value="F:ATP binding"/>
    <property type="evidence" value="ECO:0007669"/>
    <property type="project" value="UniProtKB-KW"/>
</dbReference>
<dbReference type="PROSITE" id="PS50893">
    <property type="entry name" value="ABC_TRANSPORTER_2"/>
    <property type="match status" value="1"/>
</dbReference>
<dbReference type="AlphaFoldDB" id="A0A1M5P341"/>
<protein>
    <submittedName>
        <fullName evidence="5">Putative ABC transport system ATP-binding protein</fullName>
    </submittedName>
</protein>
<dbReference type="Pfam" id="PF00005">
    <property type="entry name" value="ABC_tran"/>
    <property type="match status" value="1"/>
</dbReference>
<evidence type="ECO:0000256" key="3">
    <source>
        <dbReference type="ARBA" id="ARBA00022840"/>
    </source>
</evidence>
<organism evidence="5 6">
    <name type="scientific">Cognatishimia maritima</name>
    <dbReference type="NCBI Taxonomy" id="870908"/>
    <lineage>
        <taxon>Bacteria</taxon>
        <taxon>Pseudomonadati</taxon>
        <taxon>Pseudomonadota</taxon>
        <taxon>Alphaproteobacteria</taxon>
        <taxon>Rhodobacterales</taxon>
        <taxon>Paracoccaceae</taxon>
        <taxon>Cognatishimia</taxon>
    </lineage>
</organism>
<reference evidence="6" key="1">
    <citation type="submission" date="2016-11" db="EMBL/GenBank/DDBJ databases">
        <authorList>
            <person name="Varghese N."/>
            <person name="Submissions S."/>
        </authorList>
    </citation>
    <scope>NUCLEOTIDE SEQUENCE [LARGE SCALE GENOMIC DNA]</scope>
    <source>
        <strain evidence="6">DSM 28223</strain>
    </source>
</reference>
<keyword evidence="2" id="KW-0547">Nucleotide-binding</keyword>
<dbReference type="PROSITE" id="PS00211">
    <property type="entry name" value="ABC_TRANSPORTER_1"/>
    <property type="match status" value="1"/>
</dbReference>
<dbReference type="Gene3D" id="3.40.50.300">
    <property type="entry name" value="P-loop containing nucleotide triphosphate hydrolases"/>
    <property type="match status" value="1"/>
</dbReference>
<dbReference type="Proteomes" id="UP000184211">
    <property type="component" value="Unassembled WGS sequence"/>
</dbReference>
<proteinExistence type="inferred from homology"/>
<evidence type="ECO:0000259" key="4">
    <source>
        <dbReference type="PROSITE" id="PS50893"/>
    </source>
</evidence>
<keyword evidence="3 5" id="KW-0067">ATP-binding</keyword>
<gene>
    <name evidence="5" type="ORF">SAMN04488044_1699</name>
</gene>
<dbReference type="PANTHER" id="PTHR24220">
    <property type="entry name" value="IMPORT ATP-BINDING PROTEIN"/>
    <property type="match status" value="1"/>
</dbReference>
<dbReference type="GO" id="GO:0022857">
    <property type="term" value="F:transmembrane transporter activity"/>
    <property type="evidence" value="ECO:0007669"/>
    <property type="project" value="TreeGrafter"/>
</dbReference>
<dbReference type="RefSeq" id="WP_072792427.1">
    <property type="nucleotide sequence ID" value="NZ_FQWM01000002.1"/>
</dbReference>
<dbReference type="OrthoDB" id="9787227at2"/>